<dbReference type="EMBL" id="LR593886">
    <property type="protein sequence ID" value="VTR96188.1"/>
    <property type="molecule type" value="Genomic_DNA"/>
</dbReference>
<keyword evidence="2" id="KW-0597">Phosphoprotein</keyword>
<proteinExistence type="predicted"/>
<reference evidence="4 5" key="1">
    <citation type="submission" date="2019-05" db="EMBL/GenBank/DDBJ databases">
        <authorList>
            <consortium name="Science for Life Laboratories"/>
        </authorList>
    </citation>
    <scope>NUCLEOTIDE SEQUENCE [LARGE SCALE GENOMIC DNA]</scope>
    <source>
        <strain evidence="4">Soil9</strain>
    </source>
</reference>
<evidence type="ECO:0000313" key="5">
    <source>
        <dbReference type="Proteomes" id="UP000464178"/>
    </source>
</evidence>
<keyword evidence="4" id="KW-0969">Cilium</keyword>
<keyword evidence="4" id="KW-0282">Flagellum</keyword>
<dbReference type="RefSeq" id="WP_162670509.1">
    <property type="nucleotide sequence ID" value="NZ_LR593886.1"/>
</dbReference>
<evidence type="ECO:0000313" key="4">
    <source>
        <dbReference type="EMBL" id="VTR96188.1"/>
    </source>
</evidence>
<organism evidence="4 5">
    <name type="scientific">Gemmata massiliana</name>
    <dbReference type="NCBI Taxonomy" id="1210884"/>
    <lineage>
        <taxon>Bacteria</taxon>
        <taxon>Pseudomonadati</taxon>
        <taxon>Planctomycetota</taxon>
        <taxon>Planctomycetia</taxon>
        <taxon>Gemmatales</taxon>
        <taxon>Gemmataceae</taxon>
        <taxon>Gemmata</taxon>
    </lineage>
</organism>
<dbReference type="AlphaFoldDB" id="A0A6P2D4F9"/>
<dbReference type="SMART" id="SM00823">
    <property type="entry name" value="PKS_PP"/>
    <property type="match status" value="1"/>
</dbReference>
<dbReference type="Pfam" id="PF00550">
    <property type="entry name" value="PP-binding"/>
    <property type="match status" value="1"/>
</dbReference>
<protein>
    <recommendedName>
        <fullName evidence="3">Carrier domain-containing protein</fullName>
    </recommendedName>
</protein>
<name>A0A6P2D4F9_9BACT</name>
<sequence length="86" mass="9530">MTPTAEEIRTWIVARVSHLTNIPTDEVDAGAPLTRHGLDSVALIALAADLEKWLGYRFRANPLVAHPTIDSLARYLAEEVARQKKP</sequence>
<dbReference type="PROSITE" id="PS50075">
    <property type="entry name" value="CARRIER"/>
    <property type="match status" value="1"/>
</dbReference>
<dbReference type="Gene3D" id="1.10.1200.10">
    <property type="entry name" value="ACP-like"/>
    <property type="match status" value="1"/>
</dbReference>
<evidence type="ECO:0000259" key="3">
    <source>
        <dbReference type="PROSITE" id="PS50075"/>
    </source>
</evidence>
<dbReference type="InterPro" id="IPR036736">
    <property type="entry name" value="ACP-like_sf"/>
</dbReference>
<keyword evidence="5" id="KW-1185">Reference proteome</keyword>
<keyword evidence="4" id="KW-0966">Cell projection</keyword>
<dbReference type="Proteomes" id="UP000464178">
    <property type="component" value="Chromosome"/>
</dbReference>
<dbReference type="SUPFAM" id="SSF47336">
    <property type="entry name" value="ACP-like"/>
    <property type="match status" value="1"/>
</dbReference>
<dbReference type="InterPro" id="IPR009081">
    <property type="entry name" value="PP-bd_ACP"/>
</dbReference>
<dbReference type="InterPro" id="IPR020806">
    <property type="entry name" value="PKS_PP-bd"/>
</dbReference>
<evidence type="ECO:0000256" key="1">
    <source>
        <dbReference type="ARBA" id="ARBA00022450"/>
    </source>
</evidence>
<keyword evidence="1" id="KW-0596">Phosphopantetheine</keyword>
<dbReference type="KEGG" id="gms:SOIL9_15260"/>
<gene>
    <name evidence="4" type="ORF">SOIL9_15260</name>
</gene>
<accession>A0A6P2D4F9</accession>
<feature type="domain" description="Carrier" evidence="3">
    <location>
        <begin position="3"/>
        <end position="80"/>
    </location>
</feature>
<evidence type="ECO:0000256" key="2">
    <source>
        <dbReference type="ARBA" id="ARBA00022553"/>
    </source>
</evidence>
<dbReference type="GO" id="GO:0031177">
    <property type="term" value="F:phosphopantetheine binding"/>
    <property type="evidence" value="ECO:0007669"/>
    <property type="project" value="InterPro"/>
</dbReference>